<evidence type="ECO:0000256" key="1">
    <source>
        <dbReference type="ARBA" id="ARBA00023015"/>
    </source>
</evidence>
<protein>
    <submittedName>
        <fullName evidence="6">TetR family transcriptional regulator</fullName>
    </submittedName>
</protein>
<reference evidence="6" key="1">
    <citation type="submission" date="2021-04" db="EMBL/GenBank/DDBJ databases">
        <title>Genome seq and assembly of Bacillus sp.</title>
        <authorList>
            <person name="Chhetri G."/>
        </authorList>
    </citation>
    <scope>NUCLEOTIDE SEQUENCE</scope>
    <source>
        <strain evidence="6">RG28</strain>
    </source>
</reference>
<sequence length="208" mass="24032">MSPKISEELKEKRKQQILEAAERVFIRLGYEPATLKDIVEETGMSRGWIYLYFQTKEEIFLALMEKFDQGNFQAINELLQNSHKIWPVIETIFTEQKKDFPSITKSMAPALYEYFITGWRDENRRKHLSLRFEKAVDKLEEMMQIGVEKGEFVPTMPLPLLAKIIASHIEGIMVHAMAVGSEKSESESQIDALISYIKLLLGVNSTEQ</sequence>
<dbReference type="SUPFAM" id="SSF46689">
    <property type="entry name" value="Homeodomain-like"/>
    <property type="match status" value="1"/>
</dbReference>
<feature type="domain" description="HTH tetR-type" evidence="5">
    <location>
        <begin position="11"/>
        <end position="71"/>
    </location>
</feature>
<dbReference type="InterPro" id="IPR001647">
    <property type="entry name" value="HTH_TetR"/>
</dbReference>
<dbReference type="Gene3D" id="1.10.10.60">
    <property type="entry name" value="Homeodomain-like"/>
    <property type="match status" value="1"/>
</dbReference>
<dbReference type="SUPFAM" id="SSF48498">
    <property type="entry name" value="Tetracyclin repressor-like, C-terminal domain"/>
    <property type="match status" value="1"/>
</dbReference>
<dbReference type="RefSeq" id="WP_209404546.1">
    <property type="nucleotide sequence ID" value="NZ_JAGIYQ010000005.1"/>
</dbReference>
<accession>A0A940NMD2</accession>
<dbReference type="AlphaFoldDB" id="A0A940NMD2"/>
<dbReference type="InterPro" id="IPR041612">
    <property type="entry name" value="YfiR_C"/>
</dbReference>
<evidence type="ECO:0000313" key="6">
    <source>
        <dbReference type="EMBL" id="MBP0725211.1"/>
    </source>
</evidence>
<evidence type="ECO:0000256" key="2">
    <source>
        <dbReference type="ARBA" id="ARBA00023125"/>
    </source>
</evidence>
<dbReference type="EMBL" id="JAGIYQ010000005">
    <property type="protein sequence ID" value="MBP0725211.1"/>
    <property type="molecule type" value="Genomic_DNA"/>
</dbReference>
<gene>
    <name evidence="6" type="ORF">J5Y03_08400</name>
</gene>
<dbReference type="PANTHER" id="PTHR47506">
    <property type="entry name" value="TRANSCRIPTIONAL REGULATORY PROTEIN"/>
    <property type="match status" value="1"/>
</dbReference>
<proteinExistence type="predicted"/>
<dbReference type="Pfam" id="PF00440">
    <property type="entry name" value="TetR_N"/>
    <property type="match status" value="1"/>
</dbReference>
<evidence type="ECO:0000256" key="3">
    <source>
        <dbReference type="ARBA" id="ARBA00023163"/>
    </source>
</evidence>
<keyword evidence="2 4" id="KW-0238">DNA-binding</keyword>
<dbReference type="PRINTS" id="PR00455">
    <property type="entry name" value="HTHTETR"/>
</dbReference>
<keyword evidence="3" id="KW-0804">Transcription</keyword>
<organism evidence="6 7">
    <name type="scientific">Gottfriedia endophytica</name>
    <dbReference type="NCBI Taxonomy" id="2820819"/>
    <lineage>
        <taxon>Bacteria</taxon>
        <taxon>Bacillati</taxon>
        <taxon>Bacillota</taxon>
        <taxon>Bacilli</taxon>
        <taxon>Bacillales</taxon>
        <taxon>Bacillaceae</taxon>
        <taxon>Gottfriedia</taxon>
    </lineage>
</organism>
<dbReference type="PROSITE" id="PS50977">
    <property type="entry name" value="HTH_TETR_2"/>
    <property type="match status" value="1"/>
</dbReference>
<name>A0A940NMD2_9BACI</name>
<evidence type="ECO:0000313" key="7">
    <source>
        <dbReference type="Proteomes" id="UP000682134"/>
    </source>
</evidence>
<dbReference type="GO" id="GO:0003677">
    <property type="term" value="F:DNA binding"/>
    <property type="evidence" value="ECO:0007669"/>
    <property type="project" value="UniProtKB-UniRule"/>
</dbReference>
<dbReference type="Gene3D" id="1.10.357.10">
    <property type="entry name" value="Tetracycline Repressor, domain 2"/>
    <property type="match status" value="1"/>
</dbReference>
<evidence type="ECO:0000256" key="4">
    <source>
        <dbReference type="PROSITE-ProRule" id="PRU00335"/>
    </source>
</evidence>
<keyword evidence="7" id="KW-1185">Reference proteome</keyword>
<keyword evidence="1" id="KW-0805">Transcription regulation</keyword>
<dbReference type="PANTHER" id="PTHR47506:SF6">
    <property type="entry name" value="HTH-TYPE TRANSCRIPTIONAL REPRESSOR NEMR"/>
    <property type="match status" value="1"/>
</dbReference>
<dbReference type="InterPro" id="IPR036271">
    <property type="entry name" value="Tet_transcr_reg_TetR-rel_C_sf"/>
</dbReference>
<feature type="DNA-binding region" description="H-T-H motif" evidence="4">
    <location>
        <begin position="34"/>
        <end position="53"/>
    </location>
</feature>
<dbReference type="Pfam" id="PF17922">
    <property type="entry name" value="TetR_C_17"/>
    <property type="match status" value="1"/>
</dbReference>
<comment type="caution">
    <text evidence="6">The sequence shown here is derived from an EMBL/GenBank/DDBJ whole genome shotgun (WGS) entry which is preliminary data.</text>
</comment>
<evidence type="ECO:0000259" key="5">
    <source>
        <dbReference type="PROSITE" id="PS50977"/>
    </source>
</evidence>
<dbReference type="Proteomes" id="UP000682134">
    <property type="component" value="Unassembled WGS sequence"/>
</dbReference>
<dbReference type="InterPro" id="IPR009057">
    <property type="entry name" value="Homeodomain-like_sf"/>
</dbReference>